<feature type="compositionally biased region" description="Basic and acidic residues" evidence="5">
    <location>
        <begin position="842"/>
        <end position="851"/>
    </location>
</feature>
<dbReference type="AlphaFoldDB" id="A0A058Z6W4"/>
<organism evidence="7">
    <name type="scientific">Fonticula alba</name>
    <name type="common">Slime mold</name>
    <dbReference type="NCBI Taxonomy" id="691883"/>
    <lineage>
        <taxon>Eukaryota</taxon>
        <taxon>Rotosphaerida</taxon>
        <taxon>Fonticulaceae</taxon>
        <taxon>Fonticula</taxon>
    </lineage>
</organism>
<protein>
    <submittedName>
        <fullName evidence="7">Uncharacterized protein</fullName>
    </submittedName>
</protein>
<evidence type="ECO:0000256" key="1">
    <source>
        <dbReference type="ARBA" id="ARBA00004141"/>
    </source>
</evidence>
<evidence type="ECO:0000313" key="7">
    <source>
        <dbReference type="EMBL" id="KCV70014.1"/>
    </source>
</evidence>
<keyword evidence="4 6" id="KW-0472">Membrane</keyword>
<dbReference type="Proteomes" id="UP000030693">
    <property type="component" value="Unassembled WGS sequence"/>
</dbReference>
<comment type="subcellular location">
    <subcellularLocation>
        <location evidence="1">Membrane</location>
        <topology evidence="1">Multi-pass membrane protein</topology>
    </subcellularLocation>
</comment>
<dbReference type="SUPFAM" id="SSF81338">
    <property type="entry name" value="Aquaporin-like"/>
    <property type="match status" value="1"/>
</dbReference>
<feature type="region of interest" description="Disordered" evidence="5">
    <location>
        <begin position="184"/>
        <end position="219"/>
    </location>
</feature>
<accession>A0A058Z6W4</accession>
<dbReference type="GeneID" id="20528206"/>
<feature type="transmembrane region" description="Helical" evidence="6">
    <location>
        <begin position="962"/>
        <end position="982"/>
    </location>
</feature>
<evidence type="ECO:0000256" key="2">
    <source>
        <dbReference type="ARBA" id="ARBA00022692"/>
    </source>
</evidence>
<keyword evidence="3 6" id="KW-1133">Transmembrane helix</keyword>
<evidence type="ECO:0000256" key="3">
    <source>
        <dbReference type="ARBA" id="ARBA00022989"/>
    </source>
</evidence>
<feature type="compositionally biased region" description="Low complexity" evidence="5">
    <location>
        <begin position="239"/>
        <end position="256"/>
    </location>
</feature>
<feature type="region of interest" description="Disordered" evidence="5">
    <location>
        <begin position="116"/>
        <end position="147"/>
    </location>
</feature>
<evidence type="ECO:0000313" key="8">
    <source>
        <dbReference type="Proteomes" id="UP000030693"/>
    </source>
</evidence>
<feature type="transmembrane region" description="Helical" evidence="6">
    <location>
        <begin position="664"/>
        <end position="688"/>
    </location>
</feature>
<dbReference type="RefSeq" id="XP_009495620.1">
    <property type="nucleotide sequence ID" value="XM_009497345.1"/>
</dbReference>
<name>A0A058Z6W4_FONAL</name>
<feature type="region of interest" description="Disordered" evidence="5">
    <location>
        <begin position="842"/>
        <end position="877"/>
    </location>
</feature>
<feature type="transmembrane region" description="Helical" evidence="6">
    <location>
        <begin position="522"/>
        <end position="548"/>
    </location>
</feature>
<evidence type="ECO:0000256" key="6">
    <source>
        <dbReference type="SAM" id="Phobius"/>
    </source>
</evidence>
<keyword evidence="2 6" id="KW-0812">Transmembrane</keyword>
<feature type="transmembrane region" description="Helical" evidence="6">
    <location>
        <begin position="315"/>
        <end position="335"/>
    </location>
</feature>
<dbReference type="Gene3D" id="1.20.1080.10">
    <property type="entry name" value="Glycerol uptake facilitator protein"/>
    <property type="match status" value="1"/>
</dbReference>
<feature type="compositionally biased region" description="Gly residues" evidence="5">
    <location>
        <begin position="287"/>
        <end position="297"/>
    </location>
</feature>
<feature type="region of interest" description="Disordered" evidence="5">
    <location>
        <begin position="235"/>
        <end position="297"/>
    </location>
</feature>
<feature type="compositionally biased region" description="Basic and acidic residues" evidence="5">
    <location>
        <begin position="116"/>
        <end position="126"/>
    </location>
</feature>
<gene>
    <name evidence="7" type="ORF">H696_03481</name>
</gene>
<proteinExistence type="predicted"/>
<feature type="transmembrane region" description="Helical" evidence="6">
    <location>
        <begin position="568"/>
        <end position="591"/>
    </location>
</feature>
<feature type="transmembrane region" description="Helical" evidence="6">
    <location>
        <begin position="355"/>
        <end position="377"/>
    </location>
</feature>
<evidence type="ECO:0000256" key="5">
    <source>
        <dbReference type="SAM" id="MobiDB-lite"/>
    </source>
</evidence>
<dbReference type="InterPro" id="IPR023271">
    <property type="entry name" value="Aquaporin-like"/>
</dbReference>
<dbReference type="GO" id="GO:0016020">
    <property type="term" value="C:membrane"/>
    <property type="evidence" value="ECO:0007669"/>
    <property type="project" value="UniProtKB-SubCell"/>
</dbReference>
<dbReference type="EMBL" id="KB932205">
    <property type="protein sequence ID" value="KCV70014.1"/>
    <property type="molecule type" value="Genomic_DNA"/>
</dbReference>
<sequence length="1022" mass="107924">MRPVAGVQSGFGLRLGAITTLANCAAGSSSTGCTYSHALASRQRQAMDWELKPSTISNSTASELIPGAGDDADRPDATAPEAAMPILEPVGEWRSAPDRGYANDATPAAMMRSFGARDEHSTEMPDRPPSGIDAGDGDRPGDFSGEDIYQYSIDSGGPWWWWWNSSQENSGNYSTGGLNTPSILSLPSLGHSPMTGSELDLDPLAKHPPSKHDPTNQHMVTLPKVALADGDRALDRQPMKQQQQQQQQQQQHQQKQPQHHSAAMRGLSPHLRSLSDAGSSPTVGRSAAGGGDPAGWDGQGGASFTQVTLLAGVELFSSAIVALAVGLVQLPPWWWPSFGVTTDISGPPSRGVITALVYGIFSVGSALISSRISHMIFDTRERLIRTFNPEVAGEFAAAAAVAASFAEGEGARSVAGASEESAYSRVISEIINATDQSTLLSVGLAPAAVASARPGPAEGPWADDRAPAAPEAARTLQLIDMLADARRYDRVRRSWALDASGLANPAIWLGLWLTGKCNWARFISASIAQALGTVLGMTIARSLLLIGLGEEVAQYGWWPSTLCEWDEVAIADSVASCGTLIALGALFFALAPMPGSRVDKFFRRLSSQESRMRALRELEQALTSLSGSLLRRSRTRGRGGAAAGPQRISAADYWRRRQTRRRRAAVLSLGGVLLAASLLSLAISSAFWSPDRLPPRPEGAQPFHHAPAGVAHEPDMGTPHAVVPPASLPLGDELRHQHLLLLNATLPVAGLVHRYGSAMVSVHGSAPYRPLPSPVSGLPKPPPGMVLRPPPPSPPVIIRPPALVPNDRLDFEIDFLFVDHDDDGEDAEGGEDEGSHALAEARHYRSGDPHPRGTVHTPAGGPSHAGPSSQGKGQHPPAWLAESVAGAPAATATTGSGSGPAPGGGISLPFIILANPSMALALAGSACRHRGITTPAMIGLPGSLSGPKPGAVFRHGPDWRSFGLYAGLVGFVAPVVAALLVLSWKWREYSRTAPEFRQYLRTGSHQYQPIPIATPNSPDRLE</sequence>
<keyword evidence="8" id="KW-1185">Reference proteome</keyword>
<evidence type="ECO:0000256" key="4">
    <source>
        <dbReference type="ARBA" id="ARBA00023136"/>
    </source>
</evidence>
<reference evidence="7" key="1">
    <citation type="submission" date="2013-04" db="EMBL/GenBank/DDBJ databases">
        <title>The Genome Sequence of Fonticula alba ATCC 38817.</title>
        <authorList>
            <consortium name="The Broad Institute Genomics Platform"/>
            <person name="Russ C."/>
            <person name="Cuomo C."/>
            <person name="Burger G."/>
            <person name="Gray M.W."/>
            <person name="Holland P.W.H."/>
            <person name="King N."/>
            <person name="Lang F.B.F."/>
            <person name="Roger A.J."/>
            <person name="Ruiz-Trillo I."/>
            <person name="Brown M."/>
            <person name="Walker B."/>
            <person name="Young S."/>
            <person name="Zeng Q."/>
            <person name="Gargeya S."/>
            <person name="Fitzgerald M."/>
            <person name="Haas B."/>
            <person name="Abouelleil A."/>
            <person name="Allen A.W."/>
            <person name="Alvarado L."/>
            <person name="Arachchi H.M."/>
            <person name="Berlin A.M."/>
            <person name="Chapman S.B."/>
            <person name="Gainer-Dewar J."/>
            <person name="Goldberg J."/>
            <person name="Griggs A."/>
            <person name="Gujja S."/>
            <person name="Hansen M."/>
            <person name="Howarth C."/>
            <person name="Imamovic A."/>
            <person name="Ireland A."/>
            <person name="Larimer J."/>
            <person name="McCowan C."/>
            <person name="Murphy C."/>
            <person name="Pearson M."/>
            <person name="Poon T.W."/>
            <person name="Priest M."/>
            <person name="Roberts A."/>
            <person name="Saif S."/>
            <person name="Shea T."/>
            <person name="Sisk P."/>
            <person name="Sykes S."/>
            <person name="Wortman J."/>
            <person name="Nusbaum C."/>
            <person name="Birren B."/>
        </authorList>
    </citation>
    <scope>NUCLEOTIDE SEQUENCE [LARGE SCALE GENOMIC DNA]</scope>
    <source>
        <strain evidence="7">ATCC 38817</strain>
    </source>
</reference>
<dbReference type="PROSITE" id="PS51257">
    <property type="entry name" value="PROKAR_LIPOPROTEIN"/>
    <property type="match status" value="1"/>
</dbReference>